<evidence type="ECO:0000256" key="6">
    <source>
        <dbReference type="ARBA" id="ARBA00023316"/>
    </source>
</evidence>
<feature type="active site" evidence="7">
    <location>
        <position position="84"/>
    </location>
</feature>
<protein>
    <submittedName>
        <fullName evidence="11">Peptidase M15</fullName>
    </submittedName>
</protein>
<evidence type="ECO:0000256" key="9">
    <source>
        <dbReference type="RuleBase" id="RU004016"/>
    </source>
</evidence>
<dbReference type="Pfam" id="PF05036">
    <property type="entry name" value="SPOR"/>
    <property type="match status" value="1"/>
</dbReference>
<comment type="similarity">
    <text evidence="1 9">Belongs to the peptidase S11 family.</text>
</comment>
<dbReference type="Proteomes" id="UP000646365">
    <property type="component" value="Unassembled WGS sequence"/>
</dbReference>
<dbReference type="PANTHER" id="PTHR21581:SF6">
    <property type="entry name" value="TRAFFICKING PROTEIN PARTICLE COMPLEX SUBUNIT 12"/>
    <property type="match status" value="1"/>
</dbReference>
<reference evidence="11" key="1">
    <citation type="journal article" date="2014" name="Int. J. Syst. Evol. Microbiol.">
        <title>Complete genome sequence of Corynebacterium casei LMG S-19264T (=DSM 44701T), isolated from a smear-ripened cheese.</title>
        <authorList>
            <consortium name="US DOE Joint Genome Institute (JGI-PGF)"/>
            <person name="Walter F."/>
            <person name="Albersmeier A."/>
            <person name="Kalinowski J."/>
            <person name="Ruckert C."/>
        </authorList>
    </citation>
    <scope>NUCLEOTIDE SEQUENCE</scope>
    <source>
        <strain evidence="11">CGMCC 1.15725</strain>
    </source>
</reference>
<dbReference type="InterPro" id="IPR036680">
    <property type="entry name" value="SPOR-like_sf"/>
</dbReference>
<feature type="binding site" evidence="8">
    <location>
        <position position="187"/>
    </location>
    <ligand>
        <name>substrate</name>
    </ligand>
</feature>
<accession>A0A8J2YTJ3</accession>
<name>A0A8J2YTJ3_9PROT</name>
<dbReference type="AlphaFoldDB" id="A0A8J2YTJ3"/>
<keyword evidence="4" id="KW-0133">Cell shape</keyword>
<dbReference type="Gene3D" id="3.30.70.1070">
    <property type="entry name" value="Sporulation related repeat"/>
    <property type="match status" value="1"/>
</dbReference>
<dbReference type="PRINTS" id="PR00725">
    <property type="entry name" value="DADACBPTASE1"/>
</dbReference>
<evidence type="ECO:0000313" key="12">
    <source>
        <dbReference type="Proteomes" id="UP000646365"/>
    </source>
</evidence>
<proteinExistence type="inferred from homology"/>
<evidence type="ECO:0000256" key="7">
    <source>
        <dbReference type="PIRSR" id="PIRSR618044-1"/>
    </source>
</evidence>
<comment type="caution">
    <text evidence="11">The sequence shown here is derived from an EMBL/GenBank/DDBJ whole genome shotgun (WGS) entry which is preliminary data.</text>
</comment>
<keyword evidence="2" id="KW-0732">Signal</keyword>
<dbReference type="PANTHER" id="PTHR21581">
    <property type="entry name" value="D-ALANYL-D-ALANINE CARBOXYPEPTIDASE"/>
    <property type="match status" value="1"/>
</dbReference>
<dbReference type="EMBL" id="BMJQ01000005">
    <property type="protein sequence ID" value="GGF17747.1"/>
    <property type="molecule type" value="Genomic_DNA"/>
</dbReference>
<keyword evidence="3" id="KW-0378">Hydrolase</keyword>
<dbReference type="GO" id="GO:0071555">
    <property type="term" value="P:cell wall organization"/>
    <property type="evidence" value="ECO:0007669"/>
    <property type="project" value="UniProtKB-KW"/>
</dbReference>
<evidence type="ECO:0000256" key="4">
    <source>
        <dbReference type="ARBA" id="ARBA00022960"/>
    </source>
</evidence>
<gene>
    <name evidence="11" type="ORF">GCM10011611_24500</name>
</gene>
<keyword evidence="6" id="KW-0961">Cell wall biogenesis/degradation</keyword>
<reference evidence="11" key="2">
    <citation type="submission" date="2020-09" db="EMBL/GenBank/DDBJ databases">
        <authorList>
            <person name="Sun Q."/>
            <person name="Zhou Y."/>
        </authorList>
    </citation>
    <scope>NUCLEOTIDE SEQUENCE</scope>
    <source>
        <strain evidence="11">CGMCC 1.15725</strain>
    </source>
</reference>
<dbReference type="Gene3D" id="3.40.710.10">
    <property type="entry name" value="DD-peptidase/beta-lactamase superfamily"/>
    <property type="match status" value="1"/>
</dbReference>
<feature type="active site" description="Proton acceptor" evidence="7">
    <location>
        <position position="27"/>
    </location>
</feature>
<evidence type="ECO:0000256" key="3">
    <source>
        <dbReference type="ARBA" id="ARBA00022801"/>
    </source>
</evidence>
<dbReference type="SUPFAM" id="SSF110997">
    <property type="entry name" value="Sporulation related repeat"/>
    <property type="match status" value="1"/>
</dbReference>
<dbReference type="RefSeq" id="WP_189046010.1">
    <property type="nucleotide sequence ID" value="NZ_BMJQ01000005.1"/>
</dbReference>
<evidence type="ECO:0000256" key="1">
    <source>
        <dbReference type="ARBA" id="ARBA00007164"/>
    </source>
</evidence>
<keyword evidence="12" id="KW-1185">Reference proteome</keyword>
<dbReference type="GO" id="GO:0006508">
    <property type="term" value="P:proteolysis"/>
    <property type="evidence" value="ECO:0007669"/>
    <property type="project" value="InterPro"/>
</dbReference>
<feature type="domain" description="SPOR" evidence="10">
    <location>
        <begin position="301"/>
        <end position="388"/>
    </location>
</feature>
<dbReference type="PROSITE" id="PS51724">
    <property type="entry name" value="SPOR"/>
    <property type="match status" value="1"/>
</dbReference>
<dbReference type="GO" id="GO:0009252">
    <property type="term" value="P:peptidoglycan biosynthetic process"/>
    <property type="evidence" value="ECO:0007669"/>
    <property type="project" value="UniProtKB-KW"/>
</dbReference>
<evidence type="ECO:0000259" key="10">
    <source>
        <dbReference type="PROSITE" id="PS51724"/>
    </source>
</evidence>
<dbReference type="GO" id="GO:0009002">
    <property type="term" value="F:serine-type D-Ala-D-Ala carboxypeptidase activity"/>
    <property type="evidence" value="ECO:0007669"/>
    <property type="project" value="InterPro"/>
</dbReference>
<organism evidence="11 12">
    <name type="scientific">Aliidongia dinghuensis</name>
    <dbReference type="NCBI Taxonomy" id="1867774"/>
    <lineage>
        <taxon>Bacteria</taxon>
        <taxon>Pseudomonadati</taxon>
        <taxon>Pseudomonadota</taxon>
        <taxon>Alphaproteobacteria</taxon>
        <taxon>Rhodospirillales</taxon>
        <taxon>Dongiaceae</taxon>
        <taxon>Aliidongia</taxon>
    </lineage>
</organism>
<dbReference type="InterPro" id="IPR001967">
    <property type="entry name" value="Peptidase_S11_N"/>
</dbReference>
<dbReference type="GO" id="GO:0008360">
    <property type="term" value="P:regulation of cell shape"/>
    <property type="evidence" value="ECO:0007669"/>
    <property type="project" value="UniProtKB-KW"/>
</dbReference>
<feature type="active site" description="Acyl-ester intermediate" evidence="7">
    <location>
        <position position="24"/>
    </location>
</feature>
<dbReference type="Pfam" id="PF00768">
    <property type="entry name" value="Peptidase_S11"/>
    <property type="match status" value="1"/>
</dbReference>
<evidence type="ECO:0000256" key="8">
    <source>
        <dbReference type="PIRSR" id="PIRSR618044-2"/>
    </source>
</evidence>
<dbReference type="SUPFAM" id="SSF56601">
    <property type="entry name" value="beta-lactamase/transpeptidase-like"/>
    <property type="match status" value="1"/>
</dbReference>
<sequence length="394" mass="42259">MVVDGTTGEVLNEVNADELNHPASLTKMMTLYMTFEALQRGKLTFDTRMPVSEFAAAKMPTHLGVPAGDEVTVKECVLGMIVLSANDCAAIAGEYLAGGSETAFARMMTDKAHQLGMTNTTFRNASGLPDDEQVTTARDLVKLAQHLHDDFPQYYRFFSTREFLFRGRVIRGHNRLMYRYAGMDGLKTGFTSASGFNLASSAERDGHRLYGVVMGSTSGGIRDHLMQTLLDNGFAHRPTDPVLVAEAGGQSAKSARRVFAGAGTMLAALSPIGKAEAATPAPATTRVLRGHNARSGGIVTAVSTERWAVQVGAFSSHAQAEEAAMHAIRLAGLHGEEASVLGPTRHERHKIFRARLNGFSSEHQAREACGALHKKGHLCVVVPPGKGSVKLAKD</sequence>
<evidence type="ECO:0000313" key="11">
    <source>
        <dbReference type="EMBL" id="GGF17747.1"/>
    </source>
</evidence>
<dbReference type="InterPro" id="IPR007730">
    <property type="entry name" value="SPOR-like_dom"/>
</dbReference>
<dbReference type="InterPro" id="IPR012338">
    <property type="entry name" value="Beta-lactam/transpept-like"/>
</dbReference>
<dbReference type="InterPro" id="IPR018044">
    <property type="entry name" value="Peptidase_S11"/>
</dbReference>
<dbReference type="GO" id="GO:0042834">
    <property type="term" value="F:peptidoglycan binding"/>
    <property type="evidence" value="ECO:0007669"/>
    <property type="project" value="InterPro"/>
</dbReference>
<evidence type="ECO:0000256" key="2">
    <source>
        <dbReference type="ARBA" id="ARBA00022729"/>
    </source>
</evidence>
<evidence type="ECO:0000256" key="5">
    <source>
        <dbReference type="ARBA" id="ARBA00022984"/>
    </source>
</evidence>
<keyword evidence="5" id="KW-0573">Peptidoglycan synthesis</keyword>